<organism evidence="2 3">
    <name type="scientific">Staphylococcus haemolyticus</name>
    <dbReference type="NCBI Taxonomy" id="1283"/>
    <lineage>
        <taxon>Bacteria</taxon>
        <taxon>Bacillati</taxon>
        <taxon>Bacillota</taxon>
        <taxon>Bacilli</taxon>
        <taxon>Bacillales</taxon>
        <taxon>Staphylococcaceae</taxon>
        <taxon>Staphylococcus</taxon>
    </lineage>
</organism>
<dbReference type="Pfam" id="PF07129">
    <property type="entry name" value="DUF1381"/>
    <property type="match status" value="1"/>
</dbReference>
<comment type="caution">
    <text evidence="2">The sequence shown here is derived from an EMBL/GenBank/DDBJ whole genome shotgun (WGS) entry which is preliminary data.</text>
</comment>
<proteinExistence type="predicted"/>
<feature type="transmembrane region" description="Helical" evidence="1">
    <location>
        <begin position="6"/>
        <end position="24"/>
    </location>
</feature>
<keyword evidence="1" id="KW-0472">Membrane</keyword>
<sequence>MTELTIIILTTIFTLIPFCLYSYLSNKILKICLFLIAEVSLTIAITYASSYHYLEMLITLLFLVTLFEIAELKIKNRKLQVNMISTQNTVRAIKTVDLGVKEGVVKDYIIRVIDNNDEFIEVMKQRINEKFYVIEAGSREEAIERYKQLKKHSS</sequence>
<keyword evidence="1" id="KW-0812">Transmembrane</keyword>
<dbReference type="Proteomes" id="UP000238153">
    <property type="component" value="Unassembled WGS sequence"/>
</dbReference>
<evidence type="ECO:0000256" key="1">
    <source>
        <dbReference type="SAM" id="Phobius"/>
    </source>
</evidence>
<evidence type="ECO:0000313" key="2">
    <source>
        <dbReference type="EMBL" id="PPJ69403.1"/>
    </source>
</evidence>
<dbReference type="InterPro" id="IPR009812">
    <property type="entry name" value="DUF1381"/>
</dbReference>
<keyword evidence="1" id="KW-1133">Transmembrane helix</keyword>
<dbReference type="EMBL" id="PGWX01000550">
    <property type="protein sequence ID" value="PPJ69403.1"/>
    <property type="molecule type" value="Genomic_DNA"/>
</dbReference>
<protein>
    <submittedName>
        <fullName evidence="2">Uncharacterized protein</fullName>
    </submittedName>
</protein>
<dbReference type="RefSeq" id="WP_033080010.1">
    <property type="nucleotide sequence ID" value="NZ_CAXOHY010000002.1"/>
</dbReference>
<gene>
    <name evidence="2" type="ORF">CV019_14040</name>
</gene>
<feature type="transmembrane region" description="Helical" evidence="1">
    <location>
        <begin position="56"/>
        <end position="74"/>
    </location>
</feature>
<reference evidence="2 3" key="1">
    <citation type="submission" date="2017-11" db="EMBL/GenBank/DDBJ databases">
        <authorList>
            <person name="Founou R.C."/>
            <person name="Founou L."/>
            <person name="Allam M."/>
            <person name="Ismail A."/>
            <person name="Essack S.Y."/>
        </authorList>
    </citation>
    <scope>NUCLEOTIDE SEQUENCE [LARGE SCALE GENOMIC DNA]</scope>
    <source>
        <strain evidence="2 3">G811N2B1</strain>
    </source>
</reference>
<name>A0A7Z1MYZ9_STAHA</name>
<accession>A0A7Z1MYZ9</accession>
<feature type="transmembrane region" description="Helical" evidence="1">
    <location>
        <begin position="31"/>
        <end position="50"/>
    </location>
</feature>
<evidence type="ECO:0000313" key="3">
    <source>
        <dbReference type="Proteomes" id="UP000238153"/>
    </source>
</evidence>
<dbReference type="AlphaFoldDB" id="A0A7Z1MYZ9"/>